<reference evidence="3 4" key="1">
    <citation type="submission" date="2023-08" db="EMBL/GenBank/DDBJ databases">
        <title>Black Yeasts Isolated from many extreme environments.</title>
        <authorList>
            <person name="Coleine C."/>
            <person name="Stajich J.E."/>
            <person name="Selbmann L."/>
        </authorList>
    </citation>
    <scope>NUCLEOTIDE SEQUENCE [LARGE SCALE GENOMIC DNA]</scope>
    <source>
        <strain evidence="3 4">CCFEE 5792</strain>
    </source>
</reference>
<dbReference type="GO" id="GO:0005634">
    <property type="term" value="C:nucleus"/>
    <property type="evidence" value="ECO:0007669"/>
    <property type="project" value="TreeGrafter"/>
</dbReference>
<accession>A0AAV9NJ39</accession>
<proteinExistence type="inferred from homology"/>
<feature type="compositionally biased region" description="Acidic residues" evidence="2">
    <location>
        <begin position="322"/>
        <end position="343"/>
    </location>
</feature>
<feature type="region of interest" description="Disordered" evidence="2">
    <location>
        <begin position="303"/>
        <end position="348"/>
    </location>
</feature>
<dbReference type="RefSeq" id="XP_064709685.1">
    <property type="nucleotide sequence ID" value="XM_064853286.1"/>
</dbReference>
<dbReference type="GO" id="GO:0001042">
    <property type="term" value="F:RNA polymerase I core binding"/>
    <property type="evidence" value="ECO:0007669"/>
    <property type="project" value="TreeGrafter"/>
</dbReference>
<sequence length="694" mass="79421">MLAPPRRPAMPTTISMPSLPSKPQHRPQPLQRRSTLKRSIDETSFMDAPSSPSKRSRVTFDSDVEIVSADEEEDLDPLVVKEQVRRAIERHRLREDESYERIKSLFTTPYEKAGAPSTKVLKVHLQALLSNVTALNKDCSGLVSAVLSSEWIGRDEAYYALFVRFLNNLAAAQRGYQHKMMGVLVDLLGPQKTRRIASAKPVRQPTIHRRVMQAIQYITSNVPSLPAALADRMSTKLEFDFQKAEERMTYTRNFMDMIKYVPELTSEILTSVLKELIKLDVSVQVDLDEDDDAEDDILNHMSSSQTLVASQSQDMLKSPLDSENDDAVTTDDDSDMEDDDDDPATARRRKLKEDIRQVDLIMDVLFQYYAKLTTSNNITTRDTAIEQLISQFHSHILPTYRARHPQFLVFHFAQSDPIIVDRFVTSCVAVLVDKKQPHILRHSAAAYFSGFVGRGAHVSPQVVQDCLELLCDHLTTLRKAYEPTCRGPDLKRFGDFYAAFQAILYIFCFRWRDIASTSADLESDSEFDIDEEEVETYHFPESLRDSLRTAIYSPLNPLRVCTPVIVEQFAKLTYDLQLFYLYPKLEENKHVRVVTTHARNMSDLMISNPDRDLSWVGDNGILEGYFPYDPYVLPISRHWIEGDYVTWRGLQGDEQDEESDSEAEVMDDDDDDDDNNDNEDSADEEAEEDEHVEQ</sequence>
<dbReference type="InterPro" id="IPR016024">
    <property type="entry name" value="ARM-type_fold"/>
</dbReference>
<evidence type="ECO:0000313" key="4">
    <source>
        <dbReference type="Proteomes" id="UP001358417"/>
    </source>
</evidence>
<evidence type="ECO:0000313" key="3">
    <source>
        <dbReference type="EMBL" id="KAK5059864.1"/>
    </source>
</evidence>
<dbReference type="Pfam" id="PF05327">
    <property type="entry name" value="RRN3"/>
    <property type="match status" value="1"/>
</dbReference>
<dbReference type="EMBL" id="JAVRRD010000004">
    <property type="protein sequence ID" value="KAK5059864.1"/>
    <property type="molecule type" value="Genomic_DNA"/>
</dbReference>
<protein>
    <recommendedName>
        <fullName evidence="5">RNA polymerase I-specific transcription initiation factor RRN3</fullName>
    </recommendedName>
</protein>
<comment type="similarity">
    <text evidence="1">Belongs to the RRN3 family.</text>
</comment>
<name>A0AAV9NJ39_9EURO</name>
<feature type="compositionally biased region" description="Acidic residues" evidence="2">
    <location>
        <begin position="653"/>
        <end position="694"/>
    </location>
</feature>
<feature type="region of interest" description="Disordered" evidence="2">
    <location>
        <begin position="650"/>
        <end position="694"/>
    </location>
</feature>
<dbReference type="PANTHER" id="PTHR12790">
    <property type="entry name" value="TRANSCRIPTION INITIATION FACTOR IA RRN3"/>
    <property type="match status" value="1"/>
</dbReference>
<dbReference type="GO" id="GO:0006361">
    <property type="term" value="P:transcription initiation at RNA polymerase I promoter"/>
    <property type="evidence" value="ECO:0007669"/>
    <property type="project" value="InterPro"/>
</dbReference>
<comment type="caution">
    <text evidence="3">The sequence shown here is derived from an EMBL/GenBank/DDBJ whole genome shotgun (WGS) entry which is preliminary data.</text>
</comment>
<keyword evidence="4" id="KW-1185">Reference proteome</keyword>
<dbReference type="GO" id="GO:0001181">
    <property type="term" value="F:RNA polymerase I general transcription initiation factor activity"/>
    <property type="evidence" value="ECO:0007669"/>
    <property type="project" value="InterPro"/>
</dbReference>
<dbReference type="SUPFAM" id="SSF48371">
    <property type="entry name" value="ARM repeat"/>
    <property type="match status" value="1"/>
</dbReference>
<evidence type="ECO:0000256" key="2">
    <source>
        <dbReference type="SAM" id="MobiDB-lite"/>
    </source>
</evidence>
<dbReference type="GeneID" id="89977905"/>
<evidence type="ECO:0000256" key="1">
    <source>
        <dbReference type="ARBA" id="ARBA00010098"/>
    </source>
</evidence>
<dbReference type="PANTHER" id="PTHR12790:SF0">
    <property type="entry name" value="RNA POLYMERASE I-SPECIFIC TRANSCRIPTION INITIATION FACTOR RRN3-RELATED"/>
    <property type="match status" value="1"/>
</dbReference>
<dbReference type="InterPro" id="IPR007991">
    <property type="entry name" value="RNA_pol_I_trans_ini_fac_RRN3"/>
</dbReference>
<organism evidence="3 4">
    <name type="scientific">Exophiala bonariae</name>
    <dbReference type="NCBI Taxonomy" id="1690606"/>
    <lineage>
        <taxon>Eukaryota</taxon>
        <taxon>Fungi</taxon>
        <taxon>Dikarya</taxon>
        <taxon>Ascomycota</taxon>
        <taxon>Pezizomycotina</taxon>
        <taxon>Eurotiomycetes</taxon>
        <taxon>Chaetothyriomycetidae</taxon>
        <taxon>Chaetothyriales</taxon>
        <taxon>Herpotrichiellaceae</taxon>
        <taxon>Exophiala</taxon>
    </lineage>
</organism>
<dbReference type="Proteomes" id="UP001358417">
    <property type="component" value="Unassembled WGS sequence"/>
</dbReference>
<gene>
    <name evidence="3" type="ORF">LTR84_009747</name>
</gene>
<feature type="region of interest" description="Disordered" evidence="2">
    <location>
        <begin position="1"/>
        <end position="57"/>
    </location>
</feature>
<dbReference type="AlphaFoldDB" id="A0AAV9NJ39"/>
<feature type="compositionally biased region" description="Polar residues" evidence="2">
    <location>
        <begin position="303"/>
        <end position="315"/>
    </location>
</feature>
<evidence type="ECO:0008006" key="5">
    <source>
        <dbReference type="Google" id="ProtNLM"/>
    </source>
</evidence>